<dbReference type="EMBL" id="JALKII010000002">
    <property type="protein sequence ID" value="MCK0536894.1"/>
    <property type="molecule type" value="Genomic_DNA"/>
</dbReference>
<keyword evidence="5" id="KW-1185">Reference proteome</keyword>
<dbReference type="CDD" id="cd10456">
    <property type="entry name" value="GIY-YIG_UPF0213"/>
    <property type="match status" value="1"/>
</dbReference>
<dbReference type="PANTHER" id="PTHR34477">
    <property type="entry name" value="UPF0213 PROTEIN YHBQ"/>
    <property type="match status" value="1"/>
</dbReference>
<feature type="region of interest" description="Disordered" evidence="2">
    <location>
        <begin position="81"/>
        <end position="100"/>
    </location>
</feature>
<dbReference type="Pfam" id="PF01541">
    <property type="entry name" value="GIY-YIG"/>
    <property type="match status" value="1"/>
</dbReference>
<reference evidence="4" key="1">
    <citation type="submission" date="2022-04" db="EMBL/GenBank/DDBJ databases">
        <title>Alcanivorax sp. CY1518 draft genome sequence.</title>
        <authorList>
            <person name="Zhao G."/>
            <person name="An M."/>
        </authorList>
    </citation>
    <scope>NUCLEOTIDE SEQUENCE</scope>
    <source>
        <strain evidence="4">CY1518</strain>
    </source>
</reference>
<organism evidence="4 5">
    <name type="scientific">Alcanivorax quisquiliarum</name>
    <dbReference type="NCBI Taxonomy" id="2933565"/>
    <lineage>
        <taxon>Bacteria</taxon>
        <taxon>Pseudomonadati</taxon>
        <taxon>Pseudomonadota</taxon>
        <taxon>Gammaproteobacteria</taxon>
        <taxon>Oceanospirillales</taxon>
        <taxon>Alcanivoracaceae</taxon>
        <taxon>Alcanivorax</taxon>
    </lineage>
</organism>
<protein>
    <submittedName>
        <fullName evidence="4">GIY-YIG nuclease family protein</fullName>
    </submittedName>
</protein>
<dbReference type="PANTHER" id="PTHR34477:SF1">
    <property type="entry name" value="UPF0213 PROTEIN YHBQ"/>
    <property type="match status" value="1"/>
</dbReference>
<evidence type="ECO:0000259" key="3">
    <source>
        <dbReference type="PROSITE" id="PS50164"/>
    </source>
</evidence>
<dbReference type="Gene3D" id="3.40.1440.10">
    <property type="entry name" value="GIY-YIG endonuclease"/>
    <property type="match status" value="1"/>
</dbReference>
<gene>
    <name evidence="4" type="ORF">MU846_04160</name>
</gene>
<evidence type="ECO:0000313" key="5">
    <source>
        <dbReference type="Proteomes" id="UP001165524"/>
    </source>
</evidence>
<dbReference type="InterPro" id="IPR000305">
    <property type="entry name" value="GIY-YIG_endonuc"/>
</dbReference>
<feature type="domain" description="GIY-YIG" evidence="3">
    <location>
        <begin position="1"/>
        <end position="71"/>
    </location>
</feature>
<name>A0ABT0E5C9_9GAMM</name>
<dbReference type="InterPro" id="IPR035901">
    <property type="entry name" value="GIY-YIG_endonuc_sf"/>
</dbReference>
<evidence type="ECO:0000256" key="1">
    <source>
        <dbReference type="ARBA" id="ARBA00007435"/>
    </source>
</evidence>
<sequence length="100" mass="10851">MVCCADGSLYTGVTTDVPRRLAQHNAGSAGARYTRARRPVTLVWHETAASRSAAQQREAAIKRFSREQKLRLLVGDNISQNQPDIAGTSAAFDGYGSSRK</sequence>
<comment type="similarity">
    <text evidence="1">Belongs to the UPF0213 family.</text>
</comment>
<proteinExistence type="inferred from homology"/>
<evidence type="ECO:0000256" key="2">
    <source>
        <dbReference type="SAM" id="MobiDB-lite"/>
    </source>
</evidence>
<dbReference type="SUPFAM" id="SSF82771">
    <property type="entry name" value="GIY-YIG endonuclease"/>
    <property type="match status" value="1"/>
</dbReference>
<dbReference type="InterPro" id="IPR050190">
    <property type="entry name" value="UPF0213_domain"/>
</dbReference>
<dbReference type="Proteomes" id="UP001165524">
    <property type="component" value="Unassembled WGS sequence"/>
</dbReference>
<dbReference type="PROSITE" id="PS50164">
    <property type="entry name" value="GIY_YIG"/>
    <property type="match status" value="1"/>
</dbReference>
<accession>A0ABT0E5C9</accession>
<evidence type="ECO:0000313" key="4">
    <source>
        <dbReference type="EMBL" id="MCK0536894.1"/>
    </source>
</evidence>
<comment type="caution">
    <text evidence="4">The sequence shown here is derived from an EMBL/GenBank/DDBJ whole genome shotgun (WGS) entry which is preliminary data.</text>
</comment>